<organism evidence="2 3">
    <name type="scientific">Mustela putorius furo</name>
    <name type="common">European domestic ferret</name>
    <name type="synonym">Mustela furo</name>
    <dbReference type="NCBI Taxonomy" id="9669"/>
    <lineage>
        <taxon>Eukaryota</taxon>
        <taxon>Metazoa</taxon>
        <taxon>Chordata</taxon>
        <taxon>Craniata</taxon>
        <taxon>Vertebrata</taxon>
        <taxon>Euteleostomi</taxon>
        <taxon>Mammalia</taxon>
        <taxon>Eutheria</taxon>
        <taxon>Laurasiatheria</taxon>
        <taxon>Carnivora</taxon>
        <taxon>Caniformia</taxon>
        <taxon>Musteloidea</taxon>
        <taxon>Mustelidae</taxon>
        <taxon>Mustelinae</taxon>
        <taxon>Mustela</taxon>
    </lineage>
</organism>
<protein>
    <submittedName>
        <fullName evidence="3">Uncharacterized protein LOC123389049 isoform X1</fullName>
    </submittedName>
</protein>
<dbReference type="Proteomes" id="UP000000715">
    <property type="component" value="Unplaced"/>
</dbReference>
<name>A0A8U0USR4_MUSPF</name>
<proteinExistence type="predicted"/>
<sequence>MEHIRTTKRRKKAWRKGPLGSSRRKAHTLLPGDSVGPRLRNSIGKGGKDLTVVFDSAETPPRNNRVHCEPSLLCATMEWMPTLGPEGISELSHLAKLKLSIPIQPQLLLPAPACPWRPPLELLSSGIDSFGYSISPPVLVEVTDCGNHFRLETQRSSGSYQICFHENILIYNPRTFINCSEMPITIFWMALSKSFSRVYLTDLLPRDPEQGV</sequence>
<dbReference type="GeneID" id="123389049"/>
<keyword evidence="2" id="KW-1185">Reference proteome</keyword>
<dbReference type="RefSeq" id="XP_044925644.1">
    <property type="nucleotide sequence ID" value="XM_045069709.1"/>
</dbReference>
<gene>
    <name evidence="3" type="primary">LOC123389049</name>
</gene>
<evidence type="ECO:0000313" key="3">
    <source>
        <dbReference type="RefSeq" id="XP_044925644.1"/>
    </source>
</evidence>
<feature type="region of interest" description="Disordered" evidence="1">
    <location>
        <begin position="1"/>
        <end position="36"/>
    </location>
</feature>
<evidence type="ECO:0000256" key="1">
    <source>
        <dbReference type="SAM" id="MobiDB-lite"/>
    </source>
</evidence>
<accession>A0A8U0USR4</accession>
<dbReference type="AlphaFoldDB" id="A0A8U0USR4"/>
<reference evidence="3" key="1">
    <citation type="submission" date="2025-08" db="UniProtKB">
        <authorList>
            <consortium name="RefSeq"/>
        </authorList>
    </citation>
    <scope>IDENTIFICATION</scope>
    <source>
        <tissue evidence="3">Brain</tissue>
    </source>
</reference>
<feature type="compositionally biased region" description="Basic residues" evidence="1">
    <location>
        <begin position="1"/>
        <end position="15"/>
    </location>
</feature>
<evidence type="ECO:0000313" key="2">
    <source>
        <dbReference type="Proteomes" id="UP000000715"/>
    </source>
</evidence>